<dbReference type="InterPro" id="IPR039743">
    <property type="entry name" value="6GAL/EXGAL"/>
</dbReference>
<reference evidence="2 3" key="1">
    <citation type="submission" date="2021-10" db="EMBL/GenBank/DDBJ databases">
        <title>Anaerobic single-cell dispensing facilitates the cultivation of human gut bacteria.</title>
        <authorList>
            <person name="Afrizal A."/>
        </authorList>
    </citation>
    <scope>NUCLEOTIDE SEQUENCE [LARGE SCALE GENOMIC DNA]</scope>
    <source>
        <strain evidence="2 3">CLA-AA-H224</strain>
    </source>
</reference>
<dbReference type="PANTHER" id="PTHR42767">
    <property type="entry name" value="ENDO-BETA-1,6-GALACTANASE"/>
    <property type="match status" value="1"/>
</dbReference>
<feature type="domain" description="Endo-beta-1,6-galactanase-like" evidence="1">
    <location>
        <begin position="53"/>
        <end position="209"/>
    </location>
</feature>
<keyword evidence="3" id="KW-1185">Reference proteome</keyword>
<dbReference type="InterPro" id="IPR039514">
    <property type="entry name" value="6GAL-like"/>
</dbReference>
<dbReference type="GO" id="GO:0004553">
    <property type="term" value="F:hydrolase activity, hydrolyzing O-glycosyl compounds"/>
    <property type="evidence" value="ECO:0007669"/>
    <property type="project" value="InterPro"/>
</dbReference>
<dbReference type="Pfam" id="PF14587">
    <property type="entry name" value="Glyco_hydr_30_2"/>
    <property type="match status" value="1"/>
</dbReference>
<dbReference type="Proteomes" id="UP001198200">
    <property type="component" value="Unassembled WGS sequence"/>
</dbReference>
<comment type="caution">
    <text evidence="2">The sequence shown here is derived from an EMBL/GenBank/DDBJ whole genome shotgun (WGS) entry which is preliminary data.</text>
</comment>
<dbReference type="InterPro" id="IPR017853">
    <property type="entry name" value="GH"/>
</dbReference>
<gene>
    <name evidence="2" type="ORF">LKD48_14685</name>
</gene>
<proteinExistence type="predicted"/>
<dbReference type="PANTHER" id="PTHR42767:SF1">
    <property type="entry name" value="ENDO-BETA-1,6-GALACTANASE-LIKE DOMAIN-CONTAINING PROTEIN"/>
    <property type="match status" value="1"/>
</dbReference>
<dbReference type="Gene3D" id="3.20.20.80">
    <property type="entry name" value="Glycosidases"/>
    <property type="match status" value="1"/>
</dbReference>
<evidence type="ECO:0000313" key="3">
    <source>
        <dbReference type="Proteomes" id="UP001198200"/>
    </source>
</evidence>
<sequence>MLSFIDCHLALKKCSPFNGGKFEGWGTSFCWWPNRIGYLDELSEQAAKLFFDPKEGLGLNIIRYNIGGGDDPTHHHITRTDSMVPGYAINPSHDAKGYHWSYDWNADQNQRNVLIKVAECYGKDLIVEGFSNSPPYFMTNSGCSSGSVNAGENNLREDAYGAFASYLADVAQHFSKEWDIHFQSMTAMNEPYTEYWHALSDKQEGCHFDPGESQSVMIIALRKALDERGLNDILISGTDETGIDCQINSINSLSEAARETIARIDTHSYLEGDNEGLRKLAQSYYKNLWMSEVDGGDTSGCNAGEMGAALWLANKIISDINGLLPAAWVLWQVIDSHISSDGYMGNKDSGKPDYTGGYWGLATADHDSKKIILSMKYYAMGQFSRYIRPNDTIIQAGEHVIASWNQEERKLVLVMVNDTNEKQSCKVDLDEFALKGAKICPIRTSGSIENGEHWNRLEYSVLTENIFETELKENSITTFVIR</sequence>
<dbReference type="AlphaFoldDB" id="A0AAE3JCR8"/>
<accession>A0AAE3JCR8</accession>
<dbReference type="SUPFAM" id="SSF51445">
    <property type="entry name" value="(Trans)glycosidases"/>
    <property type="match status" value="1"/>
</dbReference>
<protein>
    <recommendedName>
        <fullName evidence="1">Endo-beta-1,6-galactanase-like domain-containing protein</fullName>
    </recommendedName>
</protein>
<name>A0AAE3JCR8_9FIRM</name>
<evidence type="ECO:0000313" key="2">
    <source>
        <dbReference type="EMBL" id="MCC2222850.1"/>
    </source>
</evidence>
<dbReference type="RefSeq" id="WP_308732415.1">
    <property type="nucleotide sequence ID" value="NZ_JAJEQN010000052.1"/>
</dbReference>
<organism evidence="2 3">
    <name type="scientific">Anthropogastromicrobium aceti</name>
    <dbReference type="NCBI Taxonomy" id="2981768"/>
    <lineage>
        <taxon>Bacteria</taxon>
        <taxon>Bacillati</taxon>
        <taxon>Bacillota</taxon>
        <taxon>Clostridia</taxon>
        <taxon>Lachnospirales</taxon>
        <taxon>Lachnospiraceae</taxon>
        <taxon>Anthropogastromicrobium</taxon>
    </lineage>
</organism>
<dbReference type="EMBL" id="JAJEQN010000052">
    <property type="protein sequence ID" value="MCC2222850.1"/>
    <property type="molecule type" value="Genomic_DNA"/>
</dbReference>
<evidence type="ECO:0000259" key="1">
    <source>
        <dbReference type="Pfam" id="PF14587"/>
    </source>
</evidence>